<name>A0AAF0DGY5_9EURO</name>
<dbReference type="PANTHER" id="PTHR47438">
    <property type="entry name" value="PHOSPHATE METABOLISM PROTEIN 8-RELATED"/>
    <property type="match status" value="1"/>
</dbReference>
<dbReference type="InterPro" id="IPR010237">
    <property type="entry name" value="Pyr-5-nucltdase"/>
</dbReference>
<dbReference type="InterPro" id="IPR023214">
    <property type="entry name" value="HAD_sf"/>
</dbReference>
<dbReference type="PANTHER" id="PTHR47438:SF1">
    <property type="entry name" value="PHOSPHATE METABOLISM PROTEIN 8-RELATED"/>
    <property type="match status" value="1"/>
</dbReference>
<dbReference type="GO" id="GO:0006206">
    <property type="term" value="P:pyrimidine nucleobase metabolic process"/>
    <property type="evidence" value="ECO:0007669"/>
    <property type="project" value="TreeGrafter"/>
</dbReference>
<dbReference type="NCBIfam" id="TIGR01509">
    <property type="entry name" value="HAD-SF-IA-v3"/>
    <property type="match status" value="1"/>
</dbReference>
<dbReference type="SFLD" id="SFLDG01129">
    <property type="entry name" value="C1.5:_HAD__Beta-PGM__Phosphata"/>
    <property type="match status" value="1"/>
</dbReference>
<dbReference type="InterPro" id="IPR052791">
    <property type="entry name" value="SSM1_domain"/>
</dbReference>
<dbReference type="Proteomes" id="UP001219355">
    <property type="component" value="Chromosome 2"/>
</dbReference>
<dbReference type="GO" id="GO:0009166">
    <property type="term" value="P:nucleotide catabolic process"/>
    <property type="evidence" value="ECO:0007669"/>
    <property type="project" value="TreeGrafter"/>
</dbReference>
<reference evidence="1" key="1">
    <citation type="submission" date="2023-03" db="EMBL/GenBank/DDBJ databases">
        <title>Emydomyces testavorans Genome Sequence.</title>
        <authorList>
            <person name="Hoyer L."/>
        </authorList>
    </citation>
    <scope>NUCLEOTIDE SEQUENCE</scope>
    <source>
        <strain evidence="1">16-2883</strain>
    </source>
</reference>
<evidence type="ECO:0000313" key="1">
    <source>
        <dbReference type="EMBL" id="WEW57291.1"/>
    </source>
</evidence>
<dbReference type="NCBIfam" id="TIGR01993">
    <property type="entry name" value="Pyr-5-nucltdase"/>
    <property type="match status" value="1"/>
</dbReference>
<evidence type="ECO:0000313" key="2">
    <source>
        <dbReference type="Proteomes" id="UP001219355"/>
    </source>
</evidence>
<gene>
    <name evidence="1" type="primary">SDT1</name>
    <name evidence="1" type="ORF">PRK78_002756</name>
</gene>
<protein>
    <submittedName>
        <fullName evidence="1">Suppressor of disruption of TFIIS</fullName>
    </submittedName>
</protein>
<dbReference type="EMBL" id="CP120628">
    <property type="protein sequence ID" value="WEW57291.1"/>
    <property type="molecule type" value="Genomic_DNA"/>
</dbReference>
<accession>A0AAF0DGY5</accession>
<keyword evidence="2" id="KW-1185">Reference proteome</keyword>
<dbReference type="SUPFAM" id="SSF56784">
    <property type="entry name" value="HAD-like"/>
    <property type="match status" value="1"/>
</dbReference>
<proteinExistence type="predicted"/>
<dbReference type="SFLD" id="SFLDS00003">
    <property type="entry name" value="Haloacid_Dehalogenase"/>
    <property type="match status" value="1"/>
</dbReference>
<dbReference type="Pfam" id="PF00702">
    <property type="entry name" value="Hydrolase"/>
    <property type="match status" value="1"/>
</dbReference>
<dbReference type="GO" id="GO:0008252">
    <property type="term" value="F:nucleotidase activity"/>
    <property type="evidence" value="ECO:0007669"/>
    <property type="project" value="TreeGrafter"/>
</dbReference>
<dbReference type="SFLD" id="SFLDG01132">
    <property type="entry name" value="C1.5.3:_5'-Nucleotidase_Like"/>
    <property type="match status" value="1"/>
</dbReference>
<dbReference type="AlphaFoldDB" id="A0AAF0DGY5"/>
<dbReference type="InterPro" id="IPR006439">
    <property type="entry name" value="HAD-SF_hydro_IA"/>
</dbReference>
<dbReference type="Gene3D" id="1.10.150.450">
    <property type="match status" value="1"/>
</dbReference>
<organism evidence="1 2">
    <name type="scientific">Emydomyces testavorans</name>
    <dbReference type="NCBI Taxonomy" id="2070801"/>
    <lineage>
        <taxon>Eukaryota</taxon>
        <taxon>Fungi</taxon>
        <taxon>Dikarya</taxon>
        <taxon>Ascomycota</taxon>
        <taxon>Pezizomycotina</taxon>
        <taxon>Eurotiomycetes</taxon>
        <taxon>Eurotiomycetidae</taxon>
        <taxon>Onygenales</taxon>
        <taxon>Nannizziopsiaceae</taxon>
        <taxon>Emydomyces</taxon>
    </lineage>
</organism>
<dbReference type="Gene3D" id="3.40.50.1000">
    <property type="entry name" value="HAD superfamily/HAD-like"/>
    <property type="match status" value="1"/>
</dbReference>
<sequence length="224" mass="26095">MDEHRGSDDSRPVFFFDIDNCVHQFFVKHLSLSIEDAIMLHDRYYKEYGLAIEGLTRHHKIDPLEFNSKVDDALPLDAILKFDPALRRLLEDFDTSKVKLWLFTNAYVSHGKRVVKLLAVEDIFEGMTYCDYANPPLICKPDMRMFEKAEREANAPAIDKCYFVDDSHLNCRHANARGWTTVHFVEPDLPVPQTPASNFMIRNLEELRELFPQFFKSKNIAIPK</sequence>
<dbReference type="InterPro" id="IPR036412">
    <property type="entry name" value="HAD-like_sf"/>
</dbReference>